<gene>
    <name evidence="9" type="ORF">Cst04h_13180</name>
</gene>
<dbReference type="PANTHER" id="PTHR30481">
    <property type="entry name" value="DNA ADENINE METHYLASE"/>
    <property type="match status" value="1"/>
</dbReference>
<dbReference type="Proteomes" id="UP000315234">
    <property type="component" value="Unassembled WGS sequence"/>
</dbReference>
<reference evidence="9 10" key="1">
    <citation type="submission" date="2019-06" db="EMBL/GenBank/DDBJ databases">
        <title>Draft genome sequence of Corynebacterium striatum NBRC 15291.</title>
        <authorList>
            <person name="Miura T."/>
            <person name="Furukawa M."/>
            <person name="Shimamura M."/>
            <person name="Ohyama Y."/>
            <person name="Yamazoe A."/>
            <person name="Kawasaki H."/>
        </authorList>
    </citation>
    <scope>NUCLEOTIDE SEQUENCE [LARGE SCALE GENOMIC DNA]</scope>
    <source>
        <strain evidence="9 10">NBRC 15291</strain>
    </source>
</reference>
<name>A0ABC9ZMU8_CORST</name>
<keyword evidence="3 8" id="KW-0489">Methyltransferase</keyword>
<dbReference type="PRINTS" id="PR00505">
    <property type="entry name" value="D12N6MTFRASE"/>
</dbReference>
<evidence type="ECO:0000256" key="2">
    <source>
        <dbReference type="ARBA" id="ARBA00011900"/>
    </source>
</evidence>
<evidence type="ECO:0000256" key="1">
    <source>
        <dbReference type="ARBA" id="ARBA00006594"/>
    </source>
</evidence>
<dbReference type="InterPro" id="IPR029063">
    <property type="entry name" value="SAM-dependent_MTases_sf"/>
</dbReference>
<dbReference type="Gene3D" id="3.40.50.150">
    <property type="entry name" value="Vaccinia Virus protein VP39"/>
    <property type="match status" value="1"/>
</dbReference>
<feature type="binding site" evidence="7">
    <location>
        <position position="197"/>
    </location>
    <ligand>
        <name>S-adenosyl-L-methionine</name>
        <dbReference type="ChEBI" id="CHEBI:59789"/>
    </ligand>
</feature>
<evidence type="ECO:0000313" key="9">
    <source>
        <dbReference type="EMBL" id="GEA43148.1"/>
    </source>
</evidence>
<evidence type="ECO:0000256" key="8">
    <source>
        <dbReference type="RuleBase" id="RU361257"/>
    </source>
</evidence>
<keyword evidence="4 8" id="KW-0808">Transferase</keyword>
<dbReference type="Gene3D" id="1.10.1020.10">
    <property type="entry name" value="Adenine-specific Methyltransferase, Domain 2"/>
    <property type="match status" value="1"/>
</dbReference>
<keyword evidence="5 8" id="KW-0949">S-adenosyl-L-methionine</keyword>
<feature type="binding site" evidence="7">
    <location>
        <position position="25"/>
    </location>
    <ligand>
        <name>S-adenosyl-L-methionine</name>
        <dbReference type="ChEBI" id="CHEBI:59789"/>
    </ligand>
</feature>
<accession>A0ABC9ZMU8</accession>
<dbReference type="SUPFAM" id="SSF53335">
    <property type="entry name" value="S-adenosyl-L-methionine-dependent methyltransferases"/>
    <property type="match status" value="1"/>
</dbReference>
<dbReference type="EC" id="2.1.1.72" evidence="2 8"/>
<comment type="catalytic activity">
    <reaction evidence="6 8">
        <text>a 2'-deoxyadenosine in DNA + S-adenosyl-L-methionine = an N(6)-methyl-2'-deoxyadenosine in DNA + S-adenosyl-L-homocysteine + H(+)</text>
        <dbReference type="Rhea" id="RHEA:15197"/>
        <dbReference type="Rhea" id="RHEA-COMP:12418"/>
        <dbReference type="Rhea" id="RHEA-COMP:12419"/>
        <dbReference type="ChEBI" id="CHEBI:15378"/>
        <dbReference type="ChEBI" id="CHEBI:57856"/>
        <dbReference type="ChEBI" id="CHEBI:59789"/>
        <dbReference type="ChEBI" id="CHEBI:90615"/>
        <dbReference type="ChEBI" id="CHEBI:90616"/>
        <dbReference type="EC" id="2.1.1.72"/>
    </reaction>
</comment>
<dbReference type="InterPro" id="IPR012263">
    <property type="entry name" value="M_m6A_EcoRV"/>
</dbReference>
<dbReference type="GO" id="GO:0009007">
    <property type="term" value="F:site-specific DNA-methyltransferase (adenine-specific) activity"/>
    <property type="evidence" value="ECO:0007669"/>
    <property type="project" value="UniProtKB-UniRule"/>
</dbReference>
<evidence type="ECO:0000256" key="4">
    <source>
        <dbReference type="ARBA" id="ARBA00022679"/>
    </source>
</evidence>
<evidence type="ECO:0000256" key="3">
    <source>
        <dbReference type="ARBA" id="ARBA00022603"/>
    </source>
</evidence>
<sequence>MSEPPATMANVMKNVKPLLKWVGGKRQLLPEIHAALPTEGFDGYFEPFLGGGAVLFSLTPHKATVNDLNTELINVYEMVRDDVAGLIELLQTYPNEEDFFYEMRSKDRDASFAHMTRTERAARTVYLNKTCYNGLYRVNNAGQFNSPFGRYANPAICDEETLRAVSEYLNSNNVSFNTGDYAAILKDAKEGDFVYFDPPYDPVNPTSNFTGYQSGGFGREDQLRLKGVCDKLDAAGVKFLLSNSATDFIQEIYSEYEINIVGATRSINSVASKRGKVDEVLVRNYG</sequence>
<dbReference type="InterPro" id="IPR023095">
    <property type="entry name" value="Ade_MeTrfase_dom_2"/>
</dbReference>
<comment type="caution">
    <text evidence="9">The sequence shown here is derived from an EMBL/GenBank/DDBJ whole genome shotgun (WGS) entry which is preliminary data.</text>
</comment>
<dbReference type="GO" id="GO:0032259">
    <property type="term" value="P:methylation"/>
    <property type="evidence" value="ECO:0007669"/>
    <property type="project" value="UniProtKB-KW"/>
</dbReference>
<organism evidence="9 10">
    <name type="scientific">Corynebacterium striatum</name>
    <dbReference type="NCBI Taxonomy" id="43770"/>
    <lineage>
        <taxon>Bacteria</taxon>
        <taxon>Bacillati</taxon>
        <taxon>Actinomycetota</taxon>
        <taxon>Actinomycetes</taxon>
        <taxon>Mycobacteriales</taxon>
        <taxon>Corynebacteriaceae</taxon>
        <taxon>Corynebacterium</taxon>
    </lineage>
</organism>
<dbReference type="InterPro" id="IPR002052">
    <property type="entry name" value="DNA_methylase_N6_adenine_CS"/>
</dbReference>
<evidence type="ECO:0000313" key="10">
    <source>
        <dbReference type="Proteomes" id="UP000315234"/>
    </source>
</evidence>
<comment type="similarity">
    <text evidence="1 8">Belongs to the N(4)/N(6)-methyltransferase family.</text>
</comment>
<evidence type="ECO:0000256" key="6">
    <source>
        <dbReference type="ARBA" id="ARBA00047942"/>
    </source>
</evidence>
<dbReference type="InterPro" id="IPR012327">
    <property type="entry name" value="MeTrfase_D12"/>
</dbReference>
<dbReference type="EMBL" id="BJLD01000002">
    <property type="protein sequence ID" value="GEA43148.1"/>
    <property type="molecule type" value="Genomic_DNA"/>
</dbReference>
<feature type="binding site" evidence="7">
    <location>
        <position position="21"/>
    </location>
    <ligand>
        <name>S-adenosyl-L-methionine</name>
        <dbReference type="ChEBI" id="CHEBI:59789"/>
    </ligand>
</feature>
<dbReference type="PANTHER" id="PTHR30481:SF3">
    <property type="entry name" value="DNA ADENINE METHYLASE"/>
    <property type="match status" value="1"/>
</dbReference>
<proteinExistence type="inferred from homology"/>
<dbReference type="Pfam" id="PF02086">
    <property type="entry name" value="MethyltransfD12"/>
    <property type="match status" value="1"/>
</dbReference>
<evidence type="ECO:0000256" key="7">
    <source>
        <dbReference type="PIRSR" id="PIRSR000398-1"/>
    </source>
</evidence>
<dbReference type="NCBIfam" id="TIGR00571">
    <property type="entry name" value="dam"/>
    <property type="match status" value="1"/>
</dbReference>
<evidence type="ECO:0000256" key="5">
    <source>
        <dbReference type="ARBA" id="ARBA00022691"/>
    </source>
</evidence>
<feature type="binding site" evidence="7">
    <location>
        <position position="67"/>
    </location>
    <ligand>
        <name>S-adenosyl-L-methionine</name>
        <dbReference type="ChEBI" id="CHEBI:59789"/>
    </ligand>
</feature>
<dbReference type="PIRSF" id="PIRSF000398">
    <property type="entry name" value="M_m6A_EcoRV"/>
    <property type="match status" value="1"/>
</dbReference>
<protein>
    <recommendedName>
        <fullName evidence="2 8">Site-specific DNA-methyltransferase (adenine-specific)</fullName>
        <ecNumber evidence="2 8">2.1.1.72</ecNumber>
    </recommendedName>
</protein>
<dbReference type="PROSITE" id="PS00092">
    <property type="entry name" value="N6_MTASE"/>
    <property type="match status" value="1"/>
</dbReference>
<dbReference type="AlphaFoldDB" id="A0ABC9ZMU8"/>